<evidence type="ECO:0000313" key="5">
    <source>
        <dbReference type="EMBL" id="CPR10786.1"/>
    </source>
</evidence>
<comment type="subcellular location">
    <subcellularLocation>
        <location evidence="1">Cytoplasm</location>
    </subcellularLocation>
</comment>
<dbReference type="InterPro" id="IPR025734">
    <property type="entry name" value="EspG"/>
</dbReference>
<name>A0A0U0W6X0_MYCBE</name>
<dbReference type="GO" id="GO:0005737">
    <property type="term" value="C:cytoplasm"/>
    <property type="evidence" value="ECO:0007669"/>
    <property type="project" value="UniProtKB-SubCell"/>
</dbReference>
<evidence type="ECO:0008006" key="7">
    <source>
        <dbReference type="Google" id="ProtNLM"/>
    </source>
</evidence>
<dbReference type="Proteomes" id="UP000198875">
    <property type="component" value="Unassembled WGS sequence"/>
</dbReference>
<dbReference type="EMBL" id="CSTD01000002">
    <property type="protein sequence ID" value="CPR10786.1"/>
    <property type="molecule type" value="Genomic_DNA"/>
</dbReference>
<keyword evidence="3" id="KW-0963">Cytoplasm</keyword>
<reference evidence="5 6" key="1">
    <citation type="submission" date="2015-03" db="EMBL/GenBank/DDBJ databases">
        <authorList>
            <person name="Murphy D."/>
        </authorList>
    </citation>
    <scope>NUCLEOTIDE SEQUENCE [LARGE SCALE GENOMIC DNA]</scope>
    <source>
        <strain evidence="5 6">DSM 44277</strain>
    </source>
</reference>
<evidence type="ECO:0000313" key="6">
    <source>
        <dbReference type="Proteomes" id="UP000198875"/>
    </source>
</evidence>
<evidence type="ECO:0000256" key="4">
    <source>
        <dbReference type="ARBA" id="ARBA00023186"/>
    </source>
</evidence>
<dbReference type="Pfam" id="PF14011">
    <property type="entry name" value="ESX-1_EspG"/>
    <property type="match status" value="1"/>
</dbReference>
<keyword evidence="4" id="KW-0143">Chaperone</keyword>
<dbReference type="RefSeq" id="WP_090350063.1">
    <property type="nucleotide sequence ID" value="NZ_CSTD01000002.1"/>
</dbReference>
<dbReference type="OrthoDB" id="4741091at2"/>
<organism evidence="5 6">
    <name type="scientific">Mycobacterium bohemicum DSM 44277</name>
    <dbReference type="NCBI Taxonomy" id="1236609"/>
    <lineage>
        <taxon>Bacteria</taxon>
        <taxon>Bacillati</taxon>
        <taxon>Actinomycetota</taxon>
        <taxon>Actinomycetes</taxon>
        <taxon>Mycobacteriales</taxon>
        <taxon>Mycobacteriaceae</taxon>
        <taxon>Mycobacterium</taxon>
    </lineage>
</organism>
<evidence type="ECO:0000256" key="1">
    <source>
        <dbReference type="ARBA" id="ARBA00004496"/>
    </source>
</evidence>
<comment type="similarity">
    <text evidence="2">Belongs to the EspG family.</text>
</comment>
<gene>
    <name evidence="5" type="ORF">BN971_02057</name>
</gene>
<proteinExistence type="inferred from homology"/>
<sequence length="276" mass="29831">MLTTTIDGLWVLQAVTGVEQTCPELGLRPLLPRLDTPERALQHPVAAELYAAGALDEAGNADPMIREWLTVLVRRDLGLLVNMGVPGREPTRASICRFASWWVVLERHDDLVRLYPIGTAGDETAAGELVVGQIERLCGVAEAAPLRPVTLDRAQLLESVRDAASLRSFLLSQRLDADQLQMITMAADPARSAHAAIVALQAGVGPERTARFAVGDSTVAIVDTPAGRLCVAEVLSGQRRYQVISPGSRSDIAGAVQRLIRRLPAGNEWYSYRRGG</sequence>
<protein>
    <recommendedName>
        <fullName evidence="7">Secretion protein EspG</fullName>
    </recommendedName>
</protein>
<evidence type="ECO:0000256" key="3">
    <source>
        <dbReference type="ARBA" id="ARBA00022490"/>
    </source>
</evidence>
<accession>A0A0U0W6X0</accession>
<dbReference type="AlphaFoldDB" id="A0A0U0W6X0"/>
<evidence type="ECO:0000256" key="2">
    <source>
        <dbReference type="ARBA" id="ARBA00006411"/>
    </source>
</evidence>